<organism evidence="2">
    <name type="scientific">Timema monikensis</name>
    <dbReference type="NCBI Taxonomy" id="170555"/>
    <lineage>
        <taxon>Eukaryota</taxon>
        <taxon>Metazoa</taxon>
        <taxon>Ecdysozoa</taxon>
        <taxon>Arthropoda</taxon>
        <taxon>Hexapoda</taxon>
        <taxon>Insecta</taxon>
        <taxon>Pterygota</taxon>
        <taxon>Neoptera</taxon>
        <taxon>Polyneoptera</taxon>
        <taxon>Phasmatodea</taxon>
        <taxon>Timematodea</taxon>
        <taxon>Timematoidea</taxon>
        <taxon>Timematidae</taxon>
        <taxon>Timema</taxon>
    </lineage>
</organism>
<dbReference type="FunFam" id="3.40.50.150:FF:000073">
    <property type="entry name" value="THUMP domain containing 3"/>
    <property type="match status" value="1"/>
</dbReference>
<dbReference type="EMBL" id="OB796647">
    <property type="protein sequence ID" value="CAD7433651.1"/>
    <property type="molecule type" value="Genomic_DNA"/>
</dbReference>
<accession>A0A7R9EGN1</accession>
<name>A0A7R9EGN1_9NEOP</name>
<feature type="domain" description="Ribosomal RNA large subunit methyltransferase K/L-like methyltransferase" evidence="1">
    <location>
        <begin position="219"/>
        <end position="368"/>
    </location>
</feature>
<sequence>MDHFQRVLAFSRLVRGVISSAILASHGCPRIKGSLRSRATRQVTEMGKDWMARVRRTSPSMGRVLPSFAKYTGVWFGELPRLTKNELQPGQWLALFLNHWRGTNSSMASSWRCSSTTGEERAPAWPVLGVAPQPLEKKLRQSSSQKPISFLGDGCPGFGEQAFTRHRQGDDGKVMKLRSIDKVHLLSKGFQNLKFTGVMCLNELYCGVTLTKESLHHRNITHFGPTTLRATVCYSMIRLGCPNLGDIIVDPLGGGGSLSIEGVLTFPLTFHLCGDIHPKAVMRTKANISSMEDHQRSKINTLTWDATNLPLRDGVVDLFISDLPFGKRCGCKKGNPHLYTNVVREMARTAVPGTGRAVLLTHDTRSFCKDPKQA</sequence>
<evidence type="ECO:0000259" key="1">
    <source>
        <dbReference type="Pfam" id="PF01170"/>
    </source>
</evidence>
<dbReference type="GO" id="GO:0016423">
    <property type="term" value="F:tRNA (guanine) methyltransferase activity"/>
    <property type="evidence" value="ECO:0007669"/>
    <property type="project" value="TreeGrafter"/>
</dbReference>
<protein>
    <recommendedName>
        <fullName evidence="1">Ribosomal RNA large subunit methyltransferase K/L-like methyltransferase domain-containing protein</fullName>
    </recommendedName>
</protein>
<dbReference type="GO" id="GO:0043527">
    <property type="term" value="C:tRNA methyltransferase complex"/>
    <property type="evidence" value="ECO:0007669"/>
    <property type="project" value="UniProtKB-ARBA"/>
</dbReference>
<dbReference type="PANTHER" id="PTHR14911">
    <property type="entry name" value="THUMP DOMAIN-CONTAINING"/>
    <property type="match status" value="1"/>
</dbReference>
<dbReference type="GO" id="GO:0030488">
    <property type="term" value="P:tRNA methylation"/>
    <property type="evidence" value="ECO:0007669"/>
    <property type="project" value="TreeGrafter"/>
</dbReference>
<dbReference type="Gene3D" id="3.40.50.150">
    <property type="entry name" value="Vaccinia Virus protein VP39"/>
    <property type="match status" value="1"/>
</dbReference>
<reference evidence="2" key="1">
    <citation type="submission" date="2020-11" db="EMBL/GenBank/DDBJ databases">
        <authorList>
            <person name="Tran Van P."/>
        </authorList>
    </citation>
    <scope>NUCLEOTIDE SEQUENCE</scope>
</reference>
<proteinExistence type="predicted"/>
<dbReference type="PANTHER" id="PTHR14911:SF13">
    <property type="entry name" value="TRNA (GUANINE(6)-N2)-METHYLTRANSFERASE THUMP3"/>
    <property type="match status" value="1"/>
</dbReference>
<evidence type="ECO:0000313" key="2">
    <source>
        <dbReference type="EMBL" id="CAD7433651.1"/>
    </source>
</evidence>
<dbReference type="Pfam" id="PF01170">
    <property type="entry name" value="UPF0020"/>
    <property type="match status" value="1"/>
</dbReference>
<dbReference type="InterPro" id="IPR000241">
    <property type="entry name" value="RlmKL-like_Mtase"/>
</dbReference>
<dbReference type="InterPro" id="IPR029063">
    <property type="entry name" value="SAM-dependent_MTases_sf"/>
</dbReference>
<dbReference type="AlphaFoldDB" id="A0A7R9EGN1"/>
<dbReference type="SUPFAM" id="SSF53335">
    <property type="entry name" value="S-adenosyl-L-methionine-dependent methyltransferases"/>
    <property type="match status" value="1"/>
</dbReference>
<gene>
    <name evidence="2" type="ORF">TMSB3V08_LOCUS10321</name>
</gene>